<reference evidence="6" key="1">
    <citation type="submission" date="2018-10" db="EMBL/GenBank/DDBJ databases">
        <authorList>
            <person name="Peiro R."/>
            <person name="Begona"/>
            <person name="Cbmso G."/>
            <person name="Lopez M."/>
            <person name="Gonzalez S."/>
            <person name="Sacristan E."/>
            <person name="Castillo E."/>
        </authorList>
    </citation>
    <scope>NUCLEOTIDE SEQUENCE [LARGE SCALE GENOMIC DNA]</scope>
</reference>
<dbReference type="CDD" id="cd19607">
    <property type="entry name" value="GTA_TIM-barrel-like"/>
    <property type="match status" value="1"/>
</dbReference>
<feature type="domain" description="Rcc01698-like C-terminal" evidence="4">
    <location>
        <begin position="1037"/>
        <end position="1136"/>
    </location>
</feature>
<organism evidence="5 6">
    <name type="scientific">Rhodoplanes serenus</name>
    <dbReference type="NCBI Taxonomy" id="200615"/>
    <lineage>
        <taxon>Bacteria</taxon>
        <taxon>Pseudomonadati</taxon>
        <taxon>Pseudomonadota</taxon>
        <taxon>Alphaproteobacteria</taxon>
        <taxon>Hyphomicrobiales</taxon>
        <taxon>Nitrobacteraceae</taxon>
        <taxon>Rhodoplanes</taxon>
    </lineage>
</organism>
<evidence type="ECO:0000259" key="3">
    <source>
        <dbReference type="Pfam" id="PF13550"/>
    </source>
</evidence>
<comment type="caution">
    <text evidence="5">The sequence shown here is derived from an EMBL/GenBank/DDBJ whole genome shotgun (WGS) entry which is preliminary data.</text>
</comment>
<dbReference type="InterPro" id="IPR017853">
    <property type="entry name" value="GH"/>
</dbReference>
<keyword evidence="6" id="KW-1185">Reference proteome</keyword>
<dbReference type="Proteomes" id="UP000289200">
    <property type="component" value="Unassembled WGS sequence"/>
</dbReference>
<protein>
    <recommendedName>
        <fullName evidence="7">Host specificity protein</fullName>
    </recommendedName>
</protein>
<feature type="domain" description="GTA TIM-barrel-like" evidence="2">
    <location>
        <begin position="425"/>
        <end position="726"/>
    </location>
</feature>
<dbReference type="SUPFAM" id="SSF51445">
    <property type="entry name" value="(Trans)glycosidases"/>
    <property type="match status" value="1"/>
</dbReference>
<dbReference type="InterPro" id="IPR056490">
    <property type="entry name" value="Rcc01698_C"/>
</dbReference>
<evidence type="ECO:0000313" key="5">
    <source>
        <dbReference type="EMBL" id="VCU10823.1"/>
    </source>
</evidence>
<proteinExistence type="predicted"/>
<dbReference type="Pfam" id="PF13547">
    <property type="entry name" value="GTA_TIM"/>
    <property type="match status" value="1"/>
</dbReference>
<dbReference type="EMBL" id="UWOC01000192">
    <property type="protein sequence ID" value="VCU10823.1"/>
    <property type="molecule type" value="Genomic_DNA"/>
</dbReference>
<feature type="region of interest" description="Disordered" evidence="1">
    <location>
        <begin position="646"/>
        <end position="665"/>
    </location>
</feature>
<dbReference type="InterPro" id="IPR025195">
    <property type="entry name" value="GTA_TIM_dom"/>
</dbReference>
<accession>A0A3S4FC58</accession>
<evidence type="ECO:0008006" key="7">
    <source>
        <dbReference type="Google" id="ProtNLM"/>
    </source>
</evidence>
<evidence type="ECO:0000256" key="1">
    <source>
        <dbReference type="SAM" id="MobiDB-lite"/>
    </source>
</evidence>
<evidence type="ECO:0000259" key="2">
    <source>
        <dbReference type="Pfam" id="PF13547"/>
    </source>
</evidence>
<dbReference type="InterPro" id="IPR032876">
    <property type="entry name" value="J_dom"/>
</dbReference>
<dbReference type="Gene3D" id="3.20.20.80">
    <property type="entry name" value="Glycosidases"/>
    <property type="match status" value="1"/>
</dbReference>
<evidence type="ECO:0000259" key="4">
    <source>
        <dbReference type="Pfam" id="PF23666"/>
    </source>
</evidence>
<dbReference type="RefSeq" id="WP_129611192.1">
    <property type="nucleotide sequence ID" value="NZ_UWOC01000192.1"/>
</dbReference>
<name>A0A3S4FC58_9BRAD</name>
<feature type="domain" description="Tip attachment protein J" evidence="3">
    <location>
        <begin position="784"/>
        <end position="945"/>
    </location>
</feature>
<gene>
    <name evidence="5" type="ORF">RHODGE_RHODGE_04388</name>
</gene>
<evidence type="ECO:0000313" key="6">
    <source>
        <dbReference type="Proteomes" id="UP000289200"/>
    </source>
</evidence>
<dbReference type="Pfam" id="PF13550">
    <property type="entry name" value="Phage-tail_3"/>
    <property type="match status" value="1"/>
</dbReference>
<dbReference type="Pfam" id="PF23666">
    <property type="entry name" value="Rcc01698_C"/>
    <property type="match status" value="1"/>
</dbReference>
<sequence length="1292" mass="135778">MASLVFSTAGGLLGGALFGPLGAIAGRLAGALVGGALDRALVGDGAERTREGPRLADLDVMASTEGAPIPRVYGRARLAGQVIWATPIEEVATTTTTPEEGGGKGMGGGGGGTTTTTYSYFANLAVGVCAGPIGRIGRIWADGAPLDLAGLAVRLYRGDEAQAADPLIVAKQGAAGAPAYRGLAYVVFERLPLARFGNRIPQLAFEVVRPVGALERMVRAVTLIPGSTEFGYAPDAMVRQIEHGQWGAENRHVATAASDVEAALDDLQAVCPNVARVAVVVSWFGTDLRAGVCEVRPAVDSAIKRTHPAAWSVAGLTRAAAPRVSEIDGRPAYGGTPSDASVRALIAELKARGLAVTLYPFVMMDLPPGNGRPDPWTGAASQPAYPWRGRITCDPAPGRPGSPDGTAAAAAQVDAFFGAGAPGAWRYRRMVLHYAQLALAAGGVDAFVIGSELIGLTRVRSASGVYPAVTALAALAAEVKAILGAGTRITYAADWTEYGAHVVDAAAREVRFPLDPLWASPAIDAIGIDWYAPLADWRDTADHLDRGLAEAIHDRAYLARHLHAGEAFDWFYANAAARAAQLRTPITDGLGKPWMFRQKDIWSFWAGPHHERVGGVELATATPWVPRSKPIWLTEVGCPAVDKGANQPSIFPDEKSSEGGRPWFSSGRRDDLMQRRFLEAVLTRLDPALGAVEADNPMSPLYGGRMIDPAAIHLWTWDARPWPVFPAAADIWSDAANWETGHWLCGRLGGAPLDGLVAAMLADAGVAGCDSGRLGEGPDGYVIDRPMTVRAALEPLAAAYAFDAVAEGATLAFRHRGGAPVAELSEDDLVLPERGAPVRLVRAQETELPHAVSLGFTDGAADYRRAAVQSRRLVGGAARVLHADLAAVVERAEAERRAEIRLQDLWAGRERASFALPPSRLALMPGDVVALTVAGRRRLVEIGELVDGAARAVTARSIDPEVFALPLRPRPREAPPMPDPVGPAAVTVLDLPGLPADTAPVLARIAVVASPWPRAMAVWRSFDGETFERVAVIPAPALMGETLDPVPAGPTGRLDRRTAFRVRLAGGMLAAVSDAALLGGANAAVLQGADGRCEVIQFAAAELVDTRTWRLSRLLRGQAGTEHAVTASLPAGAGFVMLDAAVTAVAQSIDLLGRPMTLRVVAADRHHGDPSAVTVDLTAQPTALRPLSPVHLRARRSVAGVHLAWVRRTRRDGDSWEAAEVPLGEEREAYRIDVLAGAAVRRTLATDTPAVLYPAADEIADFGAPQASLTVRVAQLSATVGAGVPTTATLAV</sequence>
<dbReference type="OrthoDB" id="8445115at2"/>